<organism evidence="2 3">
    <name type="scientific">Stenotrophomonas mori</name>
    <dbReference type="NCBI Taxonomy" id="2871096"/>
    <lineage>
        <taxon>Bacteria</taxon>
        <taxon>Pseudomonadati</taxon>
        <taxon>Pseudomonadota</taxon>
        <taxon>Gammaproteobacteria</taxon>
        <taxon>Lysobacterales</taxon>
        <taxon>Lysobacteraceae</taxon>
        <taxon>Stenotrophomonas</taxon>
    </lineage>
</organism>
<dbReference type="EMBL" id="JAIKTS010000001">
    <property type="protein sequence ID" value="MCL7714179.1"/>
    <property type="molecule type" value="Genomic_DNA"/>
</dbReference>
<sequence>MIDPDRPSPSRPSAVQRLGAVAWPSFFVAMVVSALFFSVFDPLALQRIGFPGHAVSRAFGYSAGFFLAWLATFSACAVTALLLQPGTDDGSSLE</sequence>
<proteinExistence type="predicted"/>
<gene>
    <name evidence="2" type="ORF">K5L01_05875</name>
</gene>
<comment type="caution">
    <text evidence="2">The sequence shown here is derived from an EMBL/GenBank/DDBJ whole genome shotgun (WGS) entry which is preliminary data.</text>
</comment>
<keyword evidence="1" id="KW-1133">Transmembrane helix</keyword>
<keyword evidence="1" id="KW-0812">Transmembrane</keyword>
<evidence type="ECO:0000313" key="3">
    <source>
        <dbReference type="Proteomes" id="UP001431235"/>
    </source>
</evidence>
<feature type="transmembrane region" description="Helical" evidence="1">
    <location>
        <begin position="61"/>
        <end position="83"/>
    </location>
</feature>
<dbReference type="RefSeq" id="WP_250062802.1">
    <property type="nucleotide sequence ID" value="NZ_JAIKTS010000001.1"/>
</dbReference>
<accession>A0ABT0SFT0</accession>
<dbReference type="Proteomes" id="UP001431235">
    <property type="component" value="Unassembled WGS sequence"/>
</dbReference>
<reference evidence="2 3" key="1">
    <citation type="submission" date="2021-08" db="EMBL/GenBank/DDBJ databases">
        <title>Novel members of of the genus Stenotrophomonas from differernt environment.</title>
        <authorList>
            <person name="Deng Y."/>
        </authorList>
    </citation>
    <scope>NUCLEOTIDE SEQUENCE [LARGE SCALE GENOMIC DNA]</scope>
    <source>
        <strain evidence="2 3">CPCC 101365</strain>
    </source>
</reference>
<protein>
    <submittedName>
        <fullName evidence="2">Uncharacterized protein</fullName>
    </submittedName>
</protein>
<evidence type="ECO:0000313" key="2">
    <source>
        <dbReference type="EMBL" id="MCL7714179.1"/>
    </source>
</evidence>
<keyword evidence="3" id="KW-1185">Reference proteome</keyword>
<keyword evidence="1" id="KW-0472">Membrane</keyword>
<evidence type="ECO:0000256" key="1">
    <source>
        <dbReference type="SAM" id="Phobius"/>
    </source>
</evidence>
<feature type="transmembrane region" description="Helical" evidence="1">
    <location>
        <begin position="20"/>
        <end position="40"/>
    </location>
</feature>
<name>A0ABT0SFT0_9GAMM</name>